<evidence type="ECO:0000256" key="7">
    <source>
        <dbReference type="SAM" id="Phobius"/>
    </source>
</evidence>
<feature type="transmembrane region" description="Helical" evidence="7">
    <location>
        <begin position="389"/>
        <end position="407"/>
    </location>
</feature>
<proteinExistence type="inferred from homology"/>
<feature type="transmembrane region" description="Helical" evidence="7">
    <location>
        <begin position="348"/>
        <end position="369"/>
    </location>
</feature>
<keyword evidence="5 7" id="KW-0472">Membrane</keyword>
<evidence type="ECO:0000256" key="5">
    <source>
        <dbReference type="ARBA" id="ARBA00023136"/>
    </source>
</evidence>
<evidence type="ECO:0000313" key="8">
    <source>
        <dbReference type="EMBL" id="MEA5446718.1"/>
    </source>
</evidence>
<feature type="transmembrane region" description="Helical" evidence="7">
    <location>
        <begin position="45"/>
        <end position="69"/>
    </location>
</feature>
<evidence type="ECO:0000313" key="9">
    <source>
        <dbReference type="Proteomes" id="UP001302316"/>
    </source>
</evidence>
<comment type="caution">
    <text evidence="8">The sequence shown here is derived from an EMBL/GenBank/DDBJ whole genome shotgun (WGS) entry which is preliminary data.</text>
</comment>
<dbReference type="PROSITE" id="PS50267">
    <property type="entry name" value="NA_NEUROTRAN_SYMP_3"/>
    <property type="match status" value="1"/>
</dbReference>
<dbReference type="PANTHER" id="PTHR42948:SF1">
    <property type="entry name" value="TRANSPORTER"/>
    <property type="match status" value="1"/>
</dbReference>
<accession>A0AAP6JGN6</accession>
<dbReference type="InterPro" id="IPR037272">
    <property type="entry name" value="SNS_sf"/>
</dbReference>
<feature type="transmembrane region" description="Helical" evidence="7">
    <location>
        <begin position="223"/>
        <end position="248"/>
    </location>
</feature>
<gene>
    <name evidence="8" type="ORF">VCB98_12900</name>
</gene>
<reference evidence="8 9" key="1">
    <citation type="submission" date="2023-12" db="EMBL/GenBank/DDBJ databases">
        <title>Whole-genome sequencing of halo(alkali)philic microorganisms from hypersaline lakes.</title>
        <authorList>
            <person name="Sorokin D.Y."/>
            <person name="Merkel A.Y."/>
            <person name="Messina E."/>
            <person name="Yakimov M."/>
        </authorList>
    </citation>
    <scope>NUCLEOTIDE SEQUENCE [LARGE SCALE GENOMIC DNA]</scope>
    <source>
        <strain evidence="8 9">AB-CW1</strain>
    </source>
</reference>
<keyword evidence="4 7" id="KW-1133">Transmembrane helix</keyword>
<evidence type="ECO:0000256" key="3">
    <source>
        <dbReference type="ARBA" id="ARBA00022692"/>
    </source>
</evidence>
<feature type="transmembrane region" description="Helical" evidence="7">
    <location>
        <begin position="307"/>
        <end position="332"/>
    </location>
</feature>
<dbReference type="PRINTS" id="PR00176">
    <property type="entry name" value="NANEUSMPORT"/>
</dbReference>
<feature type="transmembrane region" description="Helical" evidence="7">
    <location>
        <begin position="260"/>
        <end position="287"/>
    </location>
</feature>
<protein>
    <recommendedName>
        <fullName evidence="6">Transporter</fullName>
    </recommendedName>
</protein>
<dbReference type="EMBL" id="JAYGII010000050">
    <property type="protein sequence ID" value="MEA5446718.1"/>
    <property type="molecule type" value="Genomic_DNA"/>
</dbReference>
<keyword evidence="6" id="KW-0769">Symport</keyword>
<keyword evidence="3 6" id="KW-0812">Transmembrane</keyword>
<feature type="transmembrane region" description="Helical" evidence="7">
    <location>
        <begin position="99"/>
        <end position="120"/>
    </location>
</feature>
<dbReference type="RefSeq" id="WP_346053192.1">
    <property type="nucleotide sequence ID" value="NZ_JAYGII010000050.1"/>
</dbReference>
<sequence>MPDKSSSVFPAFSSRLGFILAAIGAAVGLGNVWRFPYEAGENGGGAFVLIYLIGMVLVAAPIFLCEALIGRRGRGSPPTALLRQAVEHGRSRAWRIPGLLGVIGALVLMSFYSVIAGWSLHYMLGAGAGHFTGLDADAAQSYFARLQGSPQLLLLWQGTFIMATMAIVGLGVNRGIERGMRLMMPLLALLLIGLVVYAFVAGEGRMALHYLFAPDFSAITPEVALAAVGQSLFSVSVGLGGIMMYAAYLPRGASLPGSAAYVISADTAVALLAGLAIFPIVFAHGLAPDSGPGLIFITLPLAFGEMPFGNLVGFAFCFFLFVAALTSSVALYEPMTAYLGERGVSRRLGVAVAASLSWVMGIFSVLSFNLLSDMVITPFQAITWGLNNLVLPVGALILAYFAGRLLHREATVQELGMGDGRLYRGWRLAVRWIAPGFILLLFVSNLLPESLFS</sequence>
<dbReference type="Pfam" id="PF00209">
    <property type="entry name" value="SNF"/>
    <property type="match status" value="2"/>
</dbReference>
<feature type="transmembrane region" description="Helical" evidence="7">
    <location>
        <begin position="184"/>
        <end position="203"/>
    </location>
</feature>
<comment type="subcellular location">
    <subcellularLocation>
        <location evidence="1">Membrane</location>
        <topology evidence="1">Multi-pass membrane protein</topology>
    </subcellularLocation>
</comment>
<dbReference type="InterPro" id="IPR000175">
    <property type="entry name" value="Na/ntran_symport"/>
</dbReference>
<dbReference type="SUPFAM" id="SSF161070">
    <property type="entry name" value="SNF-like"/>
    <property type="match status" value="1"/>
</dbReference>
<dbReference type="InterPro" id="IPR047218">
    <property type="entry name" value="YocR/YhdH-like"/>
</dbReference>
<name>A0AAP6JGN6_9GAMM</name>
<dbReference type="CDD" id="cd10336">
    <property type="entry name" value="SLC6sbd_Tyt1-Like"/>
    <property type="match status" value="1"/>
</dbReference>
<feature type="transmembrane region" description="Helical" evidence="7">
    <location>
        <begin position="12"/>
        <end position="33"/>
    </location>
</feature>
<evidence type="ECO:0000256" key="6">
    <source>
        <dbReference type="RuleBase" id="RU003732"/>
    </source>
</evidence>
<dbReference type="Proteomes" id="UP001302316">
    <property type="component" value="Unassembled WGS sequence"/>
</dbReference>
<dbReference type="PROSITE" id="PS00610">
    <property type="entry name" value="NA_NEUROTRAN_SYMP_1"/>
    <property type="match status" value="1"/>
</dbReference>
<keyword evidence="2 6" id="KW-0813">Transport</keyword>
<comment type="similarity">
    <text evidence="6">Belongs to the sodium:neurotransmitter symporter (SNF) (TC 2.A.22) family.</text>
</comment>
<dbReference type="NCBIfam" id="NF037979">
    <property type="entry name" value="Na_transp"/>
    <property type="match status" value="1"/>
</dbReference>
<evidence type="ECO:0000256" key="4">
    <source>
        <dbReference type="ARBA" id="ARBA00022989"/>
    </source>
</evidence>
<keyword evidence="9" id="KW-1185">Reference proteome</keyword>
<evidence type="ECO:0000256" key="1">
    <source>
        <dbReference type="ARBA" id="ARBA00004141"/>
    </source>
</evidence>
<dbReference type="AlphaFoldDB" id="A0AAP6JGN6"/>
<dbReference type="GO" id="GO:0016020">
    <property type="term" value="C:membrane"/>
    <property type="evidence" value="ECO:0007669"/>
    <property type="project" value="UniProtKB-SubCell"/>
</dbReference>
<dbReference type="PANTHER" id="PTHR42948">
    <property type="entry name" value="TRANSPORTER"/>
    <property type="match status" value="1"/>
</dbReference>
<feature type="transmembrane region" description="Helical" evidence="7">
    <location>
        <begin position="153"/>
        <end position="172"/>
    </location>
</feature>
<evidence type="ECO:0000256" key="2">
    <source>
        <dbReference type="ARBA" id="ARBA00022448"/>
    </source>
</evidence>
<dbReference type="GO" id="GO:0015293">
    <property type="term" value="F:symporter activity"/>
    <property type="evidence" value="ECO:0007669"/>
    <property type="project" value="UniProtKB-KW"/>
</dbReference>
<organism evidence="8 9">
    <name type="scientific">Natronospira elongata</name>
    <dbReference type="NCBI Taxonomy" id="3110268"/>
    <lineage>
        <taxon>Bacteria</taxon>
        <taxon>Pseudomonadati</taxon>
        <taxon>Pseudomonadota</taxon>
        <taxon>Gammaproteobacteria</taxon>
        <taxon>Natronospirales</taxon>
        <taxon>Natronospiraceae</taxon>
        <taxon>Natronospira</taxon>
    </lineage>
</organism>
<feature type="transmembrane region" description="Helical" evidence="7">
    <location>
        <begin position="428"/>
        <end position="447"/>
    </location>
</feature>